<keyword evidence="3" id="KW-1185">Reference proteome</keyword>
<accession>A0A401U227</accession>
<dbReference type="EMBL" id="BEZZ01253115">
    <property type="protein sequence ID" value="GCC48939.1"/>
    <property type="molecule type" value="Genomic_DNA"/>
</dbReference>
<evidence type="ECO:0000313" key="3">
    <source>
        <dbReference type="Proteomes" id="UP000287033"/>
    </source>
</evidence>
<dbReference type="Proteomes" id="UP000287033">
    <property type="component" value="Unassembled WGS sequence"/>
</dbReference>
<feature type="region of interest" description="Disordered" evidence="1">
    <location>
        <begin position="160"/>
        <end position="182"/>
    </location>
</feature>
<comment type="caution">
    <text evidence="2">The sequence shown here is derived from an EMBL/GenBank/DDBJ whole genome shotgun (WGS) entry which is preliminary data.</text>
</comment>
<feature type="non-terminal residue" evidence="2">
    <location>
        <position position="1"/>
    </location>
</feature>
<gene>
    <name evidence="2" type="ORF">chiPu_0033048</name>
</gene>
<evidence type="ECO:0000256" key="1">
    <source>
        <dbReference type="SAM" id="MobiDB-lite"/>
    </source>
</evidence>
<name>A0A401U227_CHIPU</name>
<evidence type="ECO:0000313" key="2">
    <source>
        <dbReference type="EMBL" id="GCC48939.1"/>
    </source>
</evidence>
<organism evidence="2 3">
    <name type="scientific">Chiloscyllium punctatum</name>
    <name type="common">Brownbanded bambooshark</name>
    <name type="synonym">Hemiscyllium punctatum</name>
    <dbReference type="NCBI Taxonomy" id="137246"/>
    <lineage>
        <taxon>Eukaryota</taxon>
        <taxon>Metazoa</taxon>
        <taxon>Chordata</taxon>
        <taxon>Craniata</taxon>
        <taxon>Vertebrata</taxon>
        <taxon>Chondrichthyes</taxon>
        <taxon>Elasmobranchii</taxon>
        <taxon>Galeomorphii</taxon>
        <taxon>Galeoidea</taxon>
        <taxon>Orectolobiformes</taxon>
        <taxon>Hemiscylliidae</taxon>
        <taxon>Chiloscyllium</taxon>
    </lineage>
</organism>
<protein>
    <submittedName>
        <fullName evidence="2">Uncharacterized protein</fullName>
    </submittedName>
</protein>
<dbReference type="AlphaFoldDB" id="A0A401U227"/>
<sequence>RAEQECGDRQRLDRAVLAHRGVRERRRGEAAERAVRRGALQLQELRHDLRREMPAEAHRADVVIGEVEAIVEVAVHRPALDMQLVSAEPRIPGALHGEVRHVIEADIIGVVEEAAARPGEVDQQVRIEHALRPDRGRADQRRVAAEERGLRIFRRDGELEFGPDILPDADAGLPRREEAGHR</sequence>
<feature type="compositionally biased region" description="Basic and acidic residues" evidence="1">
    <location>
        <begin position="173"/>
        <end position="182"/>
    </location>
</feature>
<feature type="non-terminal residue" evidence="2">
    <location>
        <position position="182"/>
    </location>
</feature>
<reference evidence="2 3" key="1">
    <citation type="journal article" date="2018" name="Nat. Ecol. Evol.">
        <title>Shark genomes provide insights into elasmobranch evolution and the origin of vertebrates.</title>
        <authorList>
            <person name="Hara Y"/>
            <person name="Yamaguchi K"/>
            <person name="Onimaru K"/>
            <person name="Kadota M"/>
            <person name="Koyanagi M"/>
            <person name="Keeley SD"/>
            <person name="Tatsumi K"/>
            <person name="Tanaka K"/>
            <person name="Motone F"/>
            <person name="Kageyama Y"/>
            <person name="Nozu R"/>
            <person name="Adachi N"/>
            <person name="Nishimura O"/>
            <person name="Nakagawa R"/>
            <person name="Tanegashima C"/>
            <person name="Kiyatake I"/>
            <person name="Matsumoto R"/>
            <person name="Murakumo K"/>
            <person name="Nishida K"/>
            <person name="Terakita A"/>
            <person name="Kuratani S"/>
            <person name="Sato K"/>
            <person name="Hyodo S Kuraku.S."/>
        </authorList>
    </citation>
    <scope>NUCLEOTIDE SEQUENCE [LARGE SCALE GENOMIC DNA]</scope>
</reference>
<proteinExistence type="predicted"/>